<reference evidence="3 4" key="1">
    <citation type="submission" date="2019-03" db="EMBL/GenBank/DDBJ databases">
        <title>Genomic analyses of the natural microbiome of Caenorhabditis elegans.</title>
        <authorList>
            <person name="Samuel B."/>
        </authorList>
    </citation>
    <scope>NUCLEOTIDE SEQUENCE [LARGE SCALE GENOMIC DNA]</scope>
    <source>
        <strain evidence="3 4">JUb18</strain>
    </source>
</reference>
<evidence type="ECO:0000256" key="2">
    <source>
        <dbReference type="SAM" id="Phobius"/>
    </source>
</evidence>
<feature type="transmembrane region" description="Helical" evidence="2">
    <location>
        <begin position="110"/>
        <end position="134"/>
    </location>
</feature>
<feature type="transmembrane region" description="Helical" evidence="2">
    <location>
        <begin position="7"/>
        <end position="26"/>
    </location>
</feature>
<feature type="transmembrane region" description="Helical" evidence="2">
    <location>
        <begin position="46"/>
        <end position="65"/>
    </location>
</feature>
<evidence type="ECO:0000256" key="1">
    <source>
        <dbReference type="SAM" id="MobiDB-lite"/>
    </source>
</evidence>
<evidence type="ECO:0000313" key="3">
    <source>
        <dbReference type="EMBL" id="TDP95563.1"/>
    </source>
</evidence>
<comment type="caution">
    <text evidence="3">The sequence shown here is derived from an EMBL/GenBank/DDBJ whole genome shotgun (WGS) entry which is preliminary data.</text>
</comment>
<dbReference type="InterPro" id="IPR021299">
    <property type="entry name" value="DUF2871"/>
</dbReference>
<dbReference type="EMBL" id="SNYA01000001">
    <property type="protein sequence ID" value="TDP95563.1"/>
    <property type="molecule type" value="Genomic_DNA"/>
</dbReference>
<keyword evidence="2" id="KW-1133">Transmembrane helix</keyword>
<protein>
    <submittedName>
        <fullName evidence="3">Uncharacterized protein DUF2871</fullName>
    </submittedName>
</protein>
<keyword evidence="2" id="KW-0472">Membrane</keyword>
<dbReference type="RefSeq" id="WP_243735958.1">
    <property type="nucleotide sequence ID" value="NZ_SNYA01000001.1"/>
</dbReference>
<feature type="region of interest" description="Disordered" evidence="1">
    <location>
        <begin position="146"/>
        <end position="166"/>
    </location>
</feature>
<gene>
    <name evidence="3" type="ORF">EDF62_0252</name>
</gene>
<proteinExistence type="predicted"/>
<feature type="transmembrane region" description="Helical" evidence="2">
    <location>
        <begin position="77"/>
        <end position="98"/>
    </location>
</feature>
<sequence>MKKPLNHLLVSAFVYGGLGVLSGLFYREFTKLNDFPEGAFTQLGLAHTHLLSLGFFPFLILLGLERLFRLSESQKRWGWFLGLYHAGVILTSAMLIIHGSMTVLGIESSAMISGIAGLGHIGITAAIIVLFFVLRSAVRRVEQPAAAPGSVPHAGPTNTQGAAAAL</sequence>
<dbReference type="Proteomes" id="UP000295601">
    <property type="component" value="Unassembled WGS sequence"/>
</dbReference>
<accession>A0A4R6S812</accession>
<dbReference type="AlphaFoldDB" id="A0A4R6S812"/>
<organism evidence="3 4">
    <name type="scientific">Leucobacter luti</name>
    <dbReference type="NCBI Taxonomy" id="340320"/>
    <lineage>
        <taxon>Bacteria</taxon>
        <taxon>Bacillati</taxon>
        <taxon>Actinomycetota</taxon>
        <taxon>Actinomycetes</taxon>
        <taxon>Micrococcales</taxon>
        <taxon>Microbacteriaceae</taxon>
        <taxon>Leucobacter</taxon>
    </lineage>
</organism>
<feature type="compositionally biased region" description="Polar residues" evidence="1">
    <location>
        <begin position="156"/>
        <end position="166"/>
    </location>
</feature>
<keyword evidence="4" id="KW-1185">Reference proteome</keyword>
<keyword evidence="2" id="KW-0812">Transmembrane</keyword>
<dbReference type="Pfam" id="PF11070">
    <property type="entry name" value="DUF2871"/>
    <property type="match status" value="1"/>
</dbReference>
<name>A0A4R6S812_9MICO</name>
<evidence type="ECO:0000313" key="4">
    <source>
        <dbReference type="Proteomes" id="UP000295601"/>
    </source>
</evidence>